<reference evidence="2 3" key="1">
    <citation type="submission" date="2019-03" db="EMBL/GenBank/DDBJ databases">
        <title>Genomic Encyclopedia of Type Strains, Phase IV (KMG-IV): sequencing the most valuable type-strain genomes for metagenomic binning, comparative biology and taxonomic classification.</title>
        <authorList>
            <person name="Goeker M."/>
        </authorList>
    </citation>
    <scope>NUCLEOTIDE SEQUENCE [LARGE SCALE GENOMIC DNA]</scope>
    <source>
        <strain evidence="2 3">DSM 11901</strain>
    </source>
</reference>
<dbReference type="AlphaFoldDB" id="A0A4R6R4N2"/>
<dbReference type="OrthoDB" id="8898809at2"/>
<protein>
    <submittedName>
        <fullName evidence="2">Hemerythrin HHE cation binding domain-containing protein</fullName>
    </submittedName>
</protein>
<name>A0A4R6R4N2_9BURK</name>
<dbReference type="Proteomes" id="UP000294593">
    <property type="component" value="Unassembled WGS sequence"/>
</dbReference>
<dbReference type="Gene3D" id="1.20.120.520">
    <property type="entry name" value="nmb1532 protein domain like"/>
    <property type="match status" value="1"/>
</dbReference>
<keyword evidence="3" id="KW-1185">Reference proteome</keyword>
<dbReference type="RefSeq" id="WP_133611047.1">
    <property type="nucleotide sequence ID" value="NZ_SNXW01000011.1"/>
</dbReference>
<accession>A0A4R6R4N2</accession>
<comment type="caution">
    <text evidence="2">The sequence shown here is derived from an EMBL/GenBank/DDBJ whole genome shotgun (WGS) entry which is preliminary data.</text>
</comment>
<proteinExistence type="predicted"/>
<sequence length="180" mass="20527">MTATLNPPVHPLQPFDVLDTCHQQVVITLQKLSELIEHIQANGVDGQAQAWARDIFLFFMNTAREHHLDEERHIFPAMLNSGDASLMEAAMRLQQDHGWIEEDWLELAPQIESIAAGYNWFNLEQLRLAVPVFQALYQDHIALEESLAYPQAKARIAAWDLQGMGREMASRRRQKTSLAA</sequence>
<feature type="domain" description="Hemerythrin-like" evidence="1">
    <location>
        <begin position="14"/>
        <end position="152"/>
    </location>
</feature>
<dbReference type="InterPro" id="IPR012312">
    <property type="entry name" value="Hemerythrin-like"/>
</dbReference>
<evidence type="ECO:0000313" key="3">
    <source>
        <dbReference type="Proteomes" id="UP000294593"/>
    </source>
</evidence>
<dbReference type="EMBL" id="SNXW01000011">
    <property type="protein sequence ID" value="TDP80749.1"/>
    <property type="molecule type" value="Genomic_DNA"/>
</dbReference>
<organism evidence="2 3">
    <name type="scientific">Aquabacterium commune</name>
    <dbReference type="NCBI Taxonomy" id="70586"/>
    <lineage>
        <taxon>Bacteria</taxon>
        <taxon>Pseudomonadati</taxon>
        <taxon>Pseudomonadota</taxon>
        <taxon>Betaproteobacteria</taxon>
        <taxon>Burkholderiales</taxon>
        <taxon>Aquabacterium</taxon>
    </lineage>
</organism>
<evidence type="ECO:0000313" key="2">
    <source>
        <dbReference type="EMBL" id="TDP80749.1"/>
    </source>
</evidence>
<dbReference type="Pfam" id="PF01814">
    <property type="entry name" value="Hemerythrin"/>
    <property type="match status" value="1"/>
</dbReference>
<evidence type="ECO:0000259" key="1">
    <source>
        <dbReference type="Pfam" id="PF01814"/>
    </source>
</evidence>
<gene>
    <name evidence="2" type="ORF">EV672_11185</name>
</gene>